<accession>A0A915PJ69</accession>
<dbReference type="Proteomes" id="UP000887581">
    <property type="component" value="Unplaced"/>
</dbReference>
<dbReference type="Gene3D" id="3.30.40.10">
    <property type="entry name" value="Zinc/RING finger domain, C3HC4 (zinc finger)"/>
    <property type="match status" value="1"/>
</dbReference>
<dbReference type="WBParaSite" id="sdigi.contig13.g1352.t1">
    <property type="protein sequence ID" value="sdigi.contig13.g1352.t1"/>
    <property type="gene ID" value="sdigi.contig13.g1352"/>
</dbReference>
<keyword evidence="1" id="KW-1133">Transmembrane helix</keyword>
<keyword evidence="1" id="KW-0812">Transmembrane</keyword>
<evidence type="ECO:0000313" key="3">
    <source>
        <dbReference type="WBParaSite" id="sdigi.contig13.g1352.t1"/>
    </source>
</evidence>
<feature type="transmembrane region" description="Helical" evidence="1">
    <location>
        <begin position="161"/>
        <end position="183"/>
    </location>
</feature>
<dbReference type="AlphaFoldDB" id="A0A915PJ69"/>
<feature type="transmembrane region" description="Helical" evidence="1">
    <location>
        <begin position="189"/>
        <end position="210"/>
    </location>
</feature>
<dbReference type="SUPFAM" id="SSF57850">
    <property type="entry name" value="RING/U-box"/>
    <property type="match status" value="1"/>
</dbReference>
<keyword evidence="2" id="KW-1185">Reference proteome</keyword>
<proteinExistence type="predicted"/>
<evidence type="ECO:0000313" key="2">
    <source>
        <dbReference type="Proteomes" id="UP000887581"/>
    </source>
</evidence>
<dbReference type="InterPro" id="IPR013083">
    <property type="entry name" value="Znf_RING/FYVE/PHD"/>
</dbReference>
<protein>
    <submittedName>
        <fullName evidence="3">RING-type domain-containing protein</fullName>
    </submittedName>
</protein>
<keyword evidence="1" id="KW-0472">Membrane</keyword>
<reference evidence="3" key="1">
    <citation type="submission" date="2022-11" db="UniProtKB">
        <authorList>
            <consortium name="WormBaseParasite"/>
        </authorList>
    </citation>
    <scope>IDENTIFICATION</scope>
</reference>
<name>A0A915PJ69_9BILA</name>
<evidence type="ECO:0000256" key="1">
    <source>
        <dbReference type="SAM" id="Phobius"/>
    </source>
</evidence>
<organism evidence="2 3">
    <name type="scientific">Setaria digitata</name>
    <dbReference type="NCBI Taxonomy" id="48799"/>
    <lineage>
        <taxon>Eukaryota</taxon>
        <taxon>Metazoa</taxon>
        <taxon>Ecdysozoa</taxon>
        <taxon>Nematoda</taxon>
        <taxon>Chromadorea</taxon>
        <taxon>Rhabditida</taxon>
        <taxon>Spirurina</taxon>
        <taxon>Spiruromorpha</taxon>
        <taxon>Filarioidea</taxon>
        <taxon>Setariidae</taxon>
        <taxon>Setaria</taxon>
    </lineage>
</organism>
<sequence length="322" mass="36893">MAEKESQKKNDKGKTNNSTGLRCCKCKQGNVWRIKLRQCEHFACITCVLIHLKHWIEEESKARIKCPKGSCPKRIHENDIDAVLDPDNEDLEVFMSRSKREHLLHEHRKQSIYYAFGGLIQRCPLCTLRGVCWMQLRAMHQYKMQATVLLGRGCKLGWDDLFKICFLFKFLAFTEGFLLFISLPLVGTTLIYFGPLLVLIMLPYQVTLLIRECLRRMDSSPLAVTVMTVSLYPILLLASVPFAVGSLLFLIPMSVAYCTIAIIKCIPSCSRACDVLYIISMLAGCIGLNQWRVILRENYEANRQRELAIAREEAEMSERMTA</sequence>
<feature type="transmembrane region" description="Helical" evidence="1">
    <location>
        <begin position="275"/>
        <end position="294"/>
    </location>
</feature>